<accession>A0A6C2YQN9</accession>
<proteinExistence type="predicted"/>
<sequence>MSLYPVQLAFRRSTALYRGFCGGIGSGKSWVGAYDLLARTRPGRLYLVVAPSYRTLRDATFRTFRSIAEHTGFWGRWHKSDFAVTLGNTAEVLFRSADNPESLRGPNASGVWLDEASLTEREAFTISIGRLREAGEQGWLSATFTPKGRQHWTYEQFATNRPNVALFQAKSADNPFLPTNFAETTRQQYTSHFAAQELDANFLDPAGAMMRENWFPVVETLPERLTEVRYWDLAATSPDEAEDPDWSVGIRMGRAANKGAFYIRHMARLRESPAQVQAKIIETAKLDGKNIPIVIEREPGSAGKSLIQFYARELAGWVVREHCPTGDKVTRAHPFAAMAEQGLVYLLRGHWNRDWLDEISLFPMAKHDDIVDASTGAFRELVDRPAFRLI</sequence>
<protein>
    <recommendedName>
        <fullName evidence="2">Terminase large subunit gp17-like C-terminal domain-containing protein</fullName>
    </recommendedName>
</protein>
<keyword evidence="4" id="KW-1185">Reference proteome</keyword>
<keyword evidence="1" id="KW-1188">Viral release from host cell</keyword>
<dbReference type="EMBL" id="LR586016">
    <property type="protein sequence ID" value="VIP03960.1"/>
    <property type="molecule type" value="Genomic_DNA"/>
</dbReference>
<dbReference type="InterPro" id="IPR052380">
    <property type="entry name" value="Viral_DNA_packaging_terminase"/>
</dbReference>
<organism evidence="3">
    <name type="scientific">Tuwongella immobilis</name>
    <dbReference type="NCBI Taxonomy" id="692036"/>
    <lineage>
        <taxon>Bacteria</taxon>
        <taxon>Pseudomonadati</taxon>
        <taxon>Planctomycetota</taxon>
        <taxon>Planctomycetia</taxon>
        <taxon>Gemmatales</taxon>
        <taxon>Gemmataceae</taxon>
        <taxon>Tuwongella</taxon>
    </lineage>
</organism>
<reference evidence="3" key="1">
    <citation type="submission" date="2019-04" db="EMBL/GenBank/DDBJ databases">
        <authorList>
            <consortium name="Science for Life Laboratories"/>
        </authorList>
    </citation>
    <scope>NUCLEOTIDE SEQUENCE</scope>
    <source>
        <strain evidence="3">MBLW1</strain>
    </source>
</reference>
<dbReference type="InParanoid" id="A0A6C2YQN9"/>
<dbReference type="NCBIfam" id="TIGR01630">
    <property type="entry name" value="psiM2_ORF9"/>
    <property type="match status" value="1"/>
</dbReference>
<dbReference type="PANTHER" id="PTHR39184">
    <property type="match status" value="1"/>
</dbReference>
<dbReference type="Gene3D" id="3.40.50.300">
    <property type="entry name" value="P-loop containing nucleotide triphosphate hydrolases"/>
    <property type="match status" value="1"/>
</dbReference>
<dbReference type="Proteomes" id="UP000464378">
    <property type="component" value="Chromosome"/>
</dbReference>
<dbReference type="PANTHER" id="PTHR39184:SF1">
    <property type="entry name" value="PBSX PHAGE TERMINASE LARGE SUBUNIT"/>
    <property type="match status" value="1"/>
</dbReference>
<dbReference type="Pfam" id="PF03237">
    <property type="entry name" value="Terminase_6N"/>
    <property type="match status" value="1"/>
</dbReference>
<dbReference type="EMBL" id="LR593887">
    <property type="protein sequence ID" value="VTS05287.1"/>
    <property type="molecule type" value="Genomic_DNA"/>
</dbReference>
<dbReference type="InterPro" id="IPR006517">
    <property type="entry name" value="Phage_terminase_lsu-like_C"/>
</dbReference>
<evidence type="ECO:0000259" key="2">
    <source>
        <dbReference type="Pfam" id="PF17289"/>
    </source>
</evidence>
<gene>
    <name evidence="3" type="ORF">GMBLW1_52330</name>
</gene>
<feature type="domain" description="Terminase large subunit gp17-like C-terminal" evidence="2">
    <location>
        <begin position="230"/>
        <end position="378"/>
    </location>
</feature>
<evidence type="ECO:0000313" key="4">
    <source>
        <dbReference type="Proteomes" id="UP000464378"/>
    </source>
</evidence>
<dbReference type="KEGG" id="tim:GMBLW1_52330"/>
<name>A0A6C2YQN9_9BACT</name>
<evidence type="ECO:0000313" key="3">
    <source>
        <dbReference type="EMBL" id="VIP03960.1"/>
    </source>
</evidence>
<evidence type="ECO:0000256" key="1">
    <source>
        <dbReference type="ARBA" id="ARBA00022612"/>
    </source>
</evidence>
<dbReference type="Pfam" id="PF17289">
    <property type="entry name" value="Terminase_6C"/>
    <property type="match status" value="1"/>
</dbReference>
<dbReference type="InterPro" id="IPR035421">
    <property type="entry name" value="Terminase_6C"/>
</dbReference>
<dbReference type="InterPro" id="IPR027417">
    <property type="entry name" value="P-loop_NTPase"/>
</dbReference>
<dbReference type="AlphaFoldDB" id="A0A6C2YQN9"/>